<dbReference type="Proteomes" id="UP000037326">
    <property type="component" value="Unassembled WGS sequence"/>
</dbReference>
<keyword evidence="1" id="KW-0472">Membrane</keyword>
<feature type="transmembrane region" description="Helical" evidence="1">
    <location>
        <begin position="9"/>
        <end position="34"/>
    </location>
</feature>
<protein>
    <submittedName>
        <fullName evidence="2">Acyl-phosphate glycerol 3-phosphate acyltransferase</fullName>
    </submittedName>
</protein>
<keyword evidence="2" id="KW-0012">Acyltransferase</keyword>
<dbReference type="EMBL" id="LFXJ01000005">
    <property type="protein sequence ID" value="KMY31677.1"/>
    <property type="molecule type" value="Genomic_DNA"/>
</dbReference>
<feature type="transmembrane region" description="Helical" evidence="1">
    <location>
        <begin position="46"/>
        <end position="68"/>
    </location>
</feature>
<sequence length="76" mass="8588">MNQQKMPPALLRLIVIFPNVLSYLLLFGLIMFVISNYDTLKATDNLTVWLIFIIVLAPAAAYTTFSIVKKIRAGQM</sequence>
<comment type="caution">
    <text evidence="2">The sequence shown here is derived from an EMBL/GenBank/DDBJ whole genome shotgun (WGS) entry which is preliminary data.</text>
</comment>
<reference evidence="3" key="1">
    <citation type="submission" date="2015-07" db="EMBL/GenBank/DDBJ databases">
        <authorList>
            <person name="Liu B."/>
            <person name="Wang J."/>
            <person name="Zhu Y."/>
            <person name="Liu G."/>
            <person name="Chen Q."/>
            <person name="Lan J."/>
            <person name="Che J."/>
            <person name="Ge C."/>
            <person name="Shi H."/>
            <person name="Pan Z."/>
            <person name="Liu X."/>
        </authorList>
    </citation>
    <scope>NUCLEOTIDE SEQUENCE [LARGE SCALE GENOMIC DNA]</scope>
    <source>
        <strain evidence="3">DSM 23493</strain>
    </source>
</reference>
<dbReference type="GO" id="GO:0016746">
    <property type="term" value="F:acyltransferase activity"/>
    <property type="evidence" value="ECO:0007669"/>
    <property type="project" value="UniProtKB-KW"/>
</dbReference>
<organism evidence="2 3">
    <name type="scientific">Lysinibacillus xylanilyticus</name>
    <dbReference type="NCBI Taxonomy" id="582475"/>
    <lineage>
        <taxon>Bacteria</taxon>
        <taxon>Bacillati</taxon>
        <taxon>Bacillota</taxon>
        <taxon>Bacilli</taxon>
        <taxon>Bacillales</taxon>
        <taxon>Bacillaceae</taxon>
        <taxon>Lysinibacillus</taxon>
    </lineage>
</organism>
<name>A0A0K9FBR1_9BACI</name>
<keyword evidence="1" id="KW-1133">Transmembrane helix</keyword>
<evidence type="ECO:0000256" key="1">
    <source>
        <dbReference type="SAM" id="Phobius"/>
    </source>
</evidence>
<accession>A0A0K9FBR1</accession>
<dbReference type="PATRIC" id="fig|582475.4.peg.553"/>
<proteinExistence type="predicted"/>
<evidence type="ECO:0000313" key="3">
    <source>
        <dbReference type="Proteomes" id="UP000037326"/>
    </source>
</evidence>
<evidence type="ECO:0000313" key="2">
    <source>
        <dbReference type="EMBL" id="KMY31677.1"/>
    </source>
</evidence>
<dbReference type="GeneID" id="96597757"/>
<keyword evidence="2" id="KW-0808">Transferase</keyword>
<dbReference type="AlphaFoldDB" id="A0A0K9FBR1"/>
<dbReference type="RefSeq" id="WP_049664384.1">
    <property type="nucleotide sequence ID" value="NZ_LFXJ01000005.1"/>
</dbReference>
<keyword evidence="1" id="KW-0812">Transmembrane</keyword>
<gene>
    <name evidence="2" type="ORF">ACZ11_05570</name>
</gene>
<dbReference type="OrthoDB" id="2454296at2"/>